<dbReference type="AlphaFoldDB" id="A0AAV1D8C0"/>
<dbReference type="SUPFAM" id="SSF57889">
    <property type="entry name" value="Cysteine-rich domain"/>
    <property type="match status" value="1"/>
</dbReference>
<feature type="region of interest" description="Disordered" evidence="2">
    <location>
        <begin position="231"/>
        <end position="285"/>
    </location>
</feature>
<feature type="region of interest" description="Disordered" evidence="2">
    <location>
        <begin position="121"/>
        <end position="141"/>
    </location>
</feature>
<dbReference type="PANTHER" id="PTHR46288">
    <property type="entry name" value="PHORBOL-ESTER/DAG-TYPE DOMAIN-CONTAINING PROTEIN"/>
    <property type="match status" value="1"/>
</dbReference>
<feature type="compositionally biased region" description="Basic and acidic residues" evidence="2">
    <location>
        <begin position="274"/>
        <end position="285"/>
    </location>
</feature>
<gene>
    <name evidence="4" type="ORF">OLC1_LOCUS12436</name>
</gene>
<evidence type="ECO:0000313" key="4">
    <source>
        <dbReference type="EMBL" id="CAI9103224.1"/>
    </source>
</evidence>
<dbReference type="Proteomes" id="UP001161247">
    <property type="component" value="Chromosome 4"/>
</dbReference>
<protein>
    <submittedName>
        <fullName evidence="4">OLC1v1001672C1</fullName>
    </submittedName>
</protein>
<evidence type="ECO:0000256" key="2">
    <source>
        <dbReference type="SAM" id="MobiDB-lite"/>
    </source>
</evidence>
<feature type="compositionally biased region" description="Polar residues" evidence="2">
    <location>
        <begin position="231"/>
        <end position="253"/>
    </location>
</feature>
<organism evidence="4 5">
    <name type="scientific">Oldenlandia corymbosa var. corymbosa</name>
    <dbReference type="NCBI Taxonomy" id="529605"/>
    <lineage>
        <taxon>Eukaryota</taxon>
        <taxon>Viridiplantae</taxon>
        <taxon>Streptophyta</taxon>
        <taxon>Embryophyta</taxon>
        <taxon>Tracheophyta</taxon>
        <taxon>Spermatophyta</taxon>
        <taxon>Magnoliopsida</taxon>
        <taxon>eudicotyledons</taxon>
        <taxon>Gunneridae</taxon>
        <taxon>Pentapetalae</taxon>
        <taxon>asterids</taxon>
        <taxon>lamiids</taxon>
        <taxon>Gentianales</taxon>
        <taxon>Rubiaceae</taxon>
        <taxon>Rubioideae</taxon>
        <taxon>Spermacoceae</taxon>
        <taxon>Hedyotis-Oldenlandia complex</taxon>
        <taxon>Oldenlandia</taxon>
    </lineage>
</organism>
<keyword evidence="5" id="KW-1185">Reference proteome</keyword>
<name>A0AAV1D8C0_OLDCO</name>
<keyword evidence="1" id="KW-0677">Repeat</keyword>
<dbReference type="Pfam" id="PF03107">
    <property type="entry name" value="C1_2"/>
    <property type="match status" value="1"/>
</dbReference>
<evidence type="ECO:0000313" key="5">
    <source>
        <dbReference type="Proteomes" id="UP001161247"/>
    </source>
</evidence>
<sequence>MAWFITRSHKAPPIFNVPAANFRAPATSTRVGNAVIFLHEQCFQASRSLKHPSHIAHPLVLAPFPTYPTNSFHCDSCSHIGYGFSYCCYECEFDLHIHCALKSNPIPSPLPKNSSVSPYPDLLNLSLGRNKDSNSQPDAVPAQQTQNINHNANFPPSYPPLTPTGGYFQSVQHTNTNPSSVPNDSLVFQNYPDSIPQNVTPNPLLYAPNPLSTTTPVTLPNAYLPEVNMQQYPPTESSSAGINLPESASSCIQEKSLPNPLPAPSPISSTSNPSKDEEIKHFGHP</sequence>
<dbReference type="EMBL" id="OX459121">
    <property type="protein sequence ID" value="CAI9103224.1"/>
    <property type="molecule type" value="Genomic_DNA"/>
</dbReference>
<evidence type="ECO:0000256" key="1">
    <source>
        <dbReference type="ARBA" id="ARBA00022737"/>
    </source>
</evidence>
<dbReference type="InterPro" id="IPR004146">
    <property type="entry name" value="DC1"/>
</dbReference>
<dbReference type="PANTHER" id="PTHR46288:SF68">
    <property type="entry name" value="DC1 DOMAIN-CONTAINING PROTEIN"/>
    <property type="match status" value="1"/>
</dbReference>
<accession>A0AAV1D8C0</accession>
<feature type="domain" description="DC1" evidence="3">
    <location>
        <begin position="52"/>
        <end position="100"/>
    </location>
</feature>
<evidence type="ECO:0000259" key="3">
    <source>
        <dbReference type="Pfam" id="PF03107"/>
    </source>
</evidence>
<dbReference type="InterPro" id="IPR046349">
    <property type="entry name" value="C1-like_sf"/>
</dbReference>
<proteinExistence type="predicted"/>
<reference evidence="4" key="1">
    <citation type="submission" date="2023-03" db="EMBL/GenBank/DDBJ databases">
        <authorList>
            <person name="Julca I."/>
        </authorList>
    </citation>
    <scope>NUCLEOTIDE SEQUENCE</scope>
</reference>